<sequence>MKTYLLLSLILLPFFCLSQQVCVLNSADSAAIKNVHIYCENYGEITGPDGMVDLAKLKTCDSIEFSKVGYESVKLELMKIPDTVFLEKEVVDLNEFALKAEDEKEWIGFTQRRWLPGQIGNMIGHTNGLIQKNIPRGRLSKVEVFVKNSCDHPENKLFLKVMSLDSSFTPKDDLLSNQVEIPAEKRGWVTIDIQDEFILVRDKIFLGVQVTRNSGLKENENSCFNMIGMQFVEVDSNYKRCWKNDSIGWIIRAHEEKPIKDKLSIPMIRAEVLH</sequence>
<dbReference type="RefSeq" id="WP_151168356.1">
    <property type="nucleotide sequence ID" value="NZ_WACR01000007.1"/>
</dbReference>
<evidence type="ECO:0000313" key="3">
    <source>
        <dbReference type="Proteomes" id="UP000435357"/>
    </source>
</evidence>
<feature type="chain" id="PRO_5026906666" description="Carboxypeptidase-like regulatory domain-containing protein" evidence="1">
    <location>
        <begin position="19"/>
        <end position="274"/>
    </location>
</feature>
<protein>
    <recommendedName>
        <fullName evidence="4">Carboxypeptidase-like regulatory domain-containing protein</fullName>
    </recommendedName>
</protein>
<gene>
    <name evidence="2" type="ORF">F3059_08885</name>
</gene>
<evidence type="ECO:0008006" key="4">
    <source>
        <dbReference type="Google" id="ProtNLM"/>
    </source>
</evidence>
<keyword evidence="3" id="KW-1185">Reference proteome</keyword>
<dbReference type="Proteomes" id="UP000435357">
    <property type="component" value="Unassembled WGS sequence"/>
</dbReference>
<keyword evidence="1" id="KW-0732">Signal</keyword>
<dbReference type="AlphaFoldDB" id="A0A6N6M5P4"/>
<evidence type="ECO:0000256" key="1">
    <source>
        <dbReference type="SAM" id="SignalP"/>
    </source>
</evidence>
<proteinExistence type="predicted"/>
<comment type="caution">
    <text evidence="2">The sequence shown here is derived from an EMBL/GenBank/DDBJ whole genome shotgun (WGS) entry which is preliminary data.</text>
</comment>
<accession>A0A6N6M5P4</accession>
<dbReference type="EMBL" id="WACR01000007">
    <property type="protein sequence ID" value="KAB1063673.1"/>
    <property type="molecule type" value="Genomic_DNA"/>
</dbReference>
<organism evidence="2 3">
    <name type="scientific">Salibacter halophilus</name>
    <dbReference type="NCBI Taxonomy" id="1803916"/>
    <lineage>
        <taxon>Bacteria</taxon>
        <taxon>Pseudomonadati</taxon>
        <taxon>Bacteroidota</taxon>
        <taxon>Flavobacteriia</taxon>
        <taxon>Flavobacteriales</taxon>
        <taxon>Salibacteraceae</taxon>
        <taxon>Salibacter</taxon>
    </lineage>
</organism>
<evidence type="ECO:0000313" key="2">
    <source>
        <dbReference type="EMBL" id="KAB1063673.1"/>
    </source>
</evidence>
<name>A0A6N6M5P4_9FLAO</name>
<reference evidence="2 3" key="1">
    <citation type="submission" date="2019-09" db="EMBL/GenBank/DDBJ databases">
        <title>Genomes of Cryomorphaceae.</title>
        <authorList>
            <person name="Bowman J.P."/>
        </authorList>
    </citation>
    <scope>NUCLEOTIDE SEQUENCE [LARGE SCALE GENOMIC DNA]</scope>
    <source>
        <strain evidence="2 3">KCTC 52047</strain>
    </source>
</reference>
<dbReference type="OrthoDB" id="1147959at2"/>
<feature type="signal peptide" evidence="1">
    <location>
        <begin position="1"/>
        <end position="18"/>
    </location>
</feature>